<dbReference type="InterPro" id="IPR011045">
    <property type="entry name" value="N2O_reductase_N"/>
</dbReference>
<name>A0A944M9J2_9GAMM</name>
<proteinExistence type="predicted"/>
<dbReference type="Pfam" id="PF05787">
    <property type="entry name" value="PhoX"/>
    <property type="match status" value="1"/>
</dbReference>
<organism evidence="3 4">
    <name type="scientific">Candidatus Thiodiazotropha taylori</name>
    <dbReference type="NCBI Taxonomy" id="2792791"/>
    <lineage>
        <taxon>Bacteria</taxon>
        <taxon>Pseudomonadati</taxon>
        <taxon>Pseudomonadota</taxon>
        <taxon>Gammaproteobacteria</taxon>
        <taxon>Chromatiales</taxon>
        <taxon>Sedimenticolaceae</taxon>
        <taxon>Candidatus Thiodiazotropha</taxon>
    </lineage>
</organism>
<dbReference type="PANTHER" id="PTHR35399:SF2">
    <property type="entry name" value="DUF839 DOMAIN-CONTAINING PROTEIN"/>
    <property type="match status" value="1"/>
</dbReference>
<dbReference type="PANTHER" id="PTHR35399">
    <property type="entry name" value="SLR8030 PROTEIN"/>
    <property type="match status" value="1"/>
</dbReference>
<accession>A0A944M9J2</accession>
<feature type="chain" id="PRO_5037015013" evidence="2">
    <location>
        <begin position="24"/>
        <end position="456"/>
    </location>
</feature>
<evidence type="ECO:0000256" key="1">
    <source>
        <dbReference type="SAM" id="MobiDB-lite"/>
    </source>
</evidence>
<dbReference type="AlphaFoldDB" id="A0A944M9J2"/>
<dbReference type="InterPro" id="IPR008557">
    <property type="entry name" value="PhoX"/>
</dbReference>
<comment type="caution">
    <text evidence="3">The sequence shown here is derived from an EMBL/GenBank/DDBJ whole genome shotgun (WGS) entry which is preliminary data.</text>
</comment>
<dbReference type="SUPFAM" id="SSF50974">
    <property type="entry name" value="Nitrous oxide reductase, N-terminal domain"/>
    <property type="match status" value="1"/>
</dbReference>
<evidence type="ECO:0000313" key="3">
    <source>
        <dbReference type="EMBL" id="MBT2989302.1"/>
    </source>
</evidence>
<keyword evidence="2" id="KW-0732">Signal</keyword>
<sequence>MFNPKLIAVALAATMAATGSVIADGINSYNFKPLDGSAKAAGWDPASPWKLPKGFKQWVVSNETDLNIYDNGRDDWHDMNTVNETGPMKGRFMYRTHELRNPENQPHGGSVSVVDLKTGETRLLVQDPGYDALDGIRWTPWGSILFAEEIPGGRLLEVFLEADLMTAKEVVDRPAVGRLAHEGIDLDRDGNVYVVDEHRGRTSGCGGAVPCGGGVYKFIPAVKGDLSSGSLYALKVNGADGVGQGEWVGPIDPLTARESGSAAGAQSYQRPEDLEVIGNTLYVAITEGPSDTKTDANGTLVFTSELYEGRVIAIDLKTNKVSNFVKPGVNVPVEIGMPGGEGHQTGFDSIDNLAEAPNGDLVMIEDNTPSDIWIASQVTNEYGASRYVALFASLTDPEAEGTGIYISPVDPGTLYVNIQHSAADDGDATWAISREERKQQDEKEGDHEGDGRKRDK</sequence>
<feature type="signal peptide" evidence="2">
    <location>
        <begin position="1"/>
        <end position="23"/>
    </location>
</feature>
<feature type="region of interest" description="Disordered" evidence="1">
    <location>
        <begin position="425"/>
        <end position="456"/>
    </location>
</feature>
<protein>
    <submittedName>
        <fullName evidence="3">PhoX family protein</fullName>
    </submittedName>
</protein>
<dbReference type="EMBL" id="JAHHGM010000008">
    <property type="protein sequence ID" value="MBT2989302.1"/>
    <property type="molecule type" value="Genomic_DNA"/>
</dbReference>
<gene>
    <name evidence="3" type="ORF">KME65_10085</name>
</gene>
<reference evidence="3 4" key="1">
    <citation type="submission" date="2021-05" db="EMBL/GenBank/DDBJ databases">
        <title>Genetic and Functional Diversity in Clade A Lucinid endosymbionts from the Bahamas.</title>
        <authorList>
            <person name="Giani N.M."/>
            <person name="Engel A.S."/>
            <person name="Campbell B.J."/>
        </authorList>
    </citation>
    <scope>NUCLEOTIDE SEQUENCE [LARGE SCALE GENOMIC DNA]</scope>
    <source>
        <strain evidence="3">LUC16012Gg_MoonRockCtena</strain>
    </source>
</reference>
<evidence type="ECO:0000313" key="4">
    <source>
        <dbReference type="Proteomes" id="UP000770889"/>
    </source>
</evidence>
<dbReference type="Proteomes" id="UP000770889">
    <property type="component" value="Unassembled WGS sequence"/>
</dbReference>
<feature type="compositionally biased region" description="Basic and acidic residues" evidence="1">
    <location>
        <begin position="433"/>
        <end position="456"/>
    </location>
</feature>
<evidence type="ECO:0000256" key="2">
    <source>
        <dbReference type="SAM" id="SignalP"/>
    </source>
</evidence>